<dbReference type="AlphaFoldDB" id="A0A7C5SYK6"/>
<sequence length="234" mass="27380">MREKELLQEVVEELFRSELRDFVLRSLRLSELDIVPVPNFVIPYLKADRAPLQLRLRVGDEELTYKSMKAIALLRYRRRMLVDREDRNLVLQRWYRGDGQDIPENAMVITVRDVLFWEPQQKVLFIYQGVGTRRGEVRKVFNLERRTPCLIEPEAAESGGRQYAVPVITPLLNEEVSLSEDFLEDLSLIQGHISWRLGLAQESPIYGAILERLNLRAEIEEEEEVSPEEEDIAF</sequence>
<reference evidence="1" key="1">
    <citation type="journal article" date="2020" name="mSystems">
        <title>Genome- and Community-Level Interaction Insights into Carbon Utilization and Element Cycling Functions of Hydrothermarchaeota in Hydrothermal Sediment.</title>
        <authorList>
            <person name="Zhou Z."/>
            <person name="Liu Y."/>
            <person name="Xu W."/>
            <person name="Pan J."/>
            <person name="Luo Z.H."/>
            <person name="Li M."/>
        </authorList>
    </citation>
    <scope>NUCLEOTIDE SEQUENCE [LARGE SCALE GENOMIC DNA]</scope>
    <source>
        <strain evidence="1">SpSt-114</strain>
    </source>
</reference>
<name>A0A7C5SYK6_9AQUI</name>
<comment type="caution">
    <text evidence="1">The sequence shown here is derived from an EMBL/GenBank/DDBJ whole genome shotgun (WGS) entry which is preliminary data.</text>
</comment>
<gene>
    <name evidence="1" type="ORF">ENN04_05720</name>
</gene>
<accession>A0A7C5SYK6</accession>
<protein>
    <submittedName>
        <fullName evidence="1">Uncharacterized protein</fullName>
    </submittedName>
</protein>
<proteinExistence type="predicted"/>
<evidence type="ECO:0000313" key="1">
    <source>
        <dbReference type="EMBL" id="HHO74124.1"/>
    </source>
</evidence>
<dbReference type="EMBL" id="DSAC01000070">
    <property type="protein sequence ID" value="HHO74124.1"/>
    <property type="molecule type" value="Genomic_DNA"/>
</dbReference>
<organism evidence="1">
    <name type="scientific">Thermocrinis ruber</name>
    <dbReference type="NCBI Taxonomy" id="75906"/>
    <lineage>
        <taxon>Bacteria</taxon>
        <taxon>Pseudomonadati</taxon>
        <taxon>Aquificota</taxon>
        <taxon>Aquificia</taxon>
        <taxon>Aquificales</taxon>
        <taxon>Aquificaceae</taxon>
        <taxon>Thermocrinis</taxon>
    </lineage>
</organism>